<evidence type="ECO:0008006" key="4">
    <source>
        <dbReference type="Google" id="ProtNLM"/>
    </source>
</evidence>
<name>A0A2K1L971_PHYPA</name>
<dbReference type="PaxDb" id="3218-PP1S59_312V6.1"/>
<dbReference type="AlphaFoldDB" id="A0A2K1L971"/>
<keyword evidence="3" id="KW-1185">Reference proteome</keyword>
<protein>
    <recommendedName>
        <fullName evidence="4">TNFR-Cys domain-containing protein</fullName>
    </recommendedName>
</protein>
<dbReference type="InParanoid" id="A0A2K1L971"/>
<gene>
    <name evidence="1" type="ORF">PHYPA_001013</name>
</gene>
<dbReference type="EnsemblPlants" id="Pp3c1_22570V3.1">
    <property type="protein sequence ID" value="Pp3c1_22570V3.1"/>
    <property type="gene ID" value="Pp3c1_22570"/>
</dbReference>
<evidence type="ECO:0000313" key="2">
    <source>
        <dbReference type="EnsemblPlants" id="Pp3c1_22570V3.1"/>
    </source>
</evidence>
<reference evidence="2" key="3">
    <citation type="submission" date="2020-12" db="UniProtKB">
        <authorList>
            <consortium name="EnsemblPlants"/>
        </authorList>
    </citation>
    <scope>IDENTIFICATION</scope>
</reference>
<evidence type="ECO:0000313" key="3">
    <source>
        <dbReference type="Proteomes" id="UP000006727"/>
    </source>
</evidence>
<dbReference type="Gramene" id="Pp3c1_22570V3.1">
    <property type="protein sequence ID" value="Pp3c1_22570V3.1"/>
    <property type="gene ID" value="Pp3c1_22570"/>
</dbReference>
<accession>A0A2K1L971</accession>
<proteinExistence type="predicted"/>
<sequence length="339" mass="36833">MIVDRREYPFPDHLSLTTSQIAAAFHGGDSPVDKCGVSASIFAVLSHCSALTRSHCQSTLQGIFSHEIYILDKTAVVNGAGNQGWSNCDGDWSNGCEKNIGSDVYNCGLCGTQCIPYHEATVITQCIKGKCTYTCKAGLSDCNNWLNDGCESRLPYNDDLRFCGACDNPCLLELPNANSKCNRGKCEYTCHPGWANCDNNWKNGCERPVTADPSNCGACGKKCSKSMPQSTRNPQCASGVCQYACKVGRANCDQTMQNGCEIDTTKDINHCGRCHKWCKVTVTGAEATCSNGHCGKRCTCSCQDIVESSSHVPVKTLYHNLNADIEEQITPDKSDFVYI</sequence>
<dbReference type="Proteomes" id="UP000006727">
    <property type="component" value="Chromosome 1"/>
</dbReference>
<organism evidence="1">
    <name type="scientific">Physcomitrium patens</name>
    <name type="common">Spreading-leaved earth moss</name>
    <name type="synonym">Physcomitrella patens</name>
    <dbReference type="NCBI Taxonomy" id="3218"/>
    <lineage>
        <taxon>Eukaryota</taxon>
        <taxon>Viridiplantae</taxon>
        <taxon>Streptophyta</taxon>
        <taxon>Embryophyta</taxon>
        <taxon>Bryophyta</taxon>
        <taxon>Bryophytina</taxon>
        <taxon>Bryopsida</taxon>
        <taxon>Funariidae</taxon>
        <taxon>Funariales</taxon>
        <taxon>Funariaceae</taxon>
        <taxon>Physcomitrium</taxon>
    </lineage>
</organism>
<reference evidence="1 3" key="2">
    <citation type="journal article" date="2018" name="Plant J.">
        <title>The Physcomitrella patens chromosome-scale assembly reveals moss genome structure and evolution.</title>
        <authorList>
            <person name="Lang D."/>
            <person name="Ullrich K.K."/>
            <person name="Murat F."/>
            <person name="Fuchs J."/>
            <person name="Jenkins J."/>
            <person name="Haas F.B."/>
            <person name="Piednoel M."/>
            <person name="Gundlach H."/>
            <person name="Van Bel M."/>
            <person name="Meyberg R."/>
            <person name="Vives C."/>
            <person name="Morata J."/>
            <person name="Symeonidi A."/>
            <person name="Hiss M."/>
            <person name="Muchero W."/>
            <person name="Kamisugi Y."/>
            <person name="Saleh O."/>
            <person name="Blanc G."/>
            <person name="Decker E.L."/>
            <person name="van Gessel N."/>
            <person name="Grimwood J."/>
            <person name="Hayes R.D."/>
            <person name="Graham S.W."/>
            <person name="Gunter L.E."/>
            <person name="McDaniel S.F."/>
            <person name="Hoernstein S.N.W."/>
            <person name="Larsson A."/>
            <person name="Li F.W."/>
            <person name="Perroud P.F."/>
            <person name="Phillips J."/>
            <person name="Ranjan P."/>
            <person name="Rokshar D.S."/>
            <person name="Rothfels C.J."/>
            <person name="Schneider L."/>
            <person name="Shu S."/>
            <person name="Stevenson D.W."/>
            <person name="Thummler F."/>
            <person name="Tillich M."/>
            <person name="Villarreal Aguilar J.C."/>
            <person name="Widiez T."/>
            <person name="Wong G.K."/>
            <person name="Wymore A."/>
            <person name="Zhang Y."/>
            <person name="Zimmer A.D."/>
            <person name="Quatrano R.S."/>
            <person name="Mayer K.F.X."/>
            <person name="Goodstein D."/>
            <person name="Casacuberta J.M."/>
            <person name="Vandepoele K."/>
            <person name="Reski R."/>
            <person name="Cuming A.C."/>
            <person name="Tuskan G.A."/>
            <person name="Maumus F."/>
            <person name="Salse J."/>
            <person name="Schmutz J."/>
            <person name="Rensing S.A."/>
        </authorList>
    </citation>
    <scope>NUCLEOTIDE SEQUENCE [LARGE SCALE GENOMIC DNA]</scope>
    <source>
        <strain evidence="2 3">cv. Gransden 2004</strain>
    </source>
</reference>
<dbReference type="EMBL" id="ABEU02000001">
    <property type="protein sequence ID" value="PNR62589.1"/>
    <property type="molecule type" value="Genomic_DNA"/>
</dbReference>
<evidence type="ECO:0000313" key="1">
    <source>
        <dbReference type="EMBL" id="PNR62589.1"/>
    </source>
</evidence>
<reference evidence="1 3" key="1">
    <citation type="journal article" date="2008" name="Science">
        <title>The Physcomitrella genome reveals evolutionary insights into the conquest of land by plants.</title>
        <authorList>
            <person name="Rensing S."/>
            <person name="Lang D."/>
            <person name="Zimmer A."/>
            <person name="Terry A."/>
            <person name="Salamov A."/>
            <person name="Shapiro H."/>
            <person name="Nishiyama T."/>
            <person name="Perroud P.-F."/>
            <person name="Lindquist E."/>
            <person name="Kamisugi Y."/>
            <person name="Tanahashi T."/>
            <person name="Sakakibara K."/>
            <person name="Fujita T."/>
            <person name="Oishi K."/>
            <person name="Shin-I T."/>
            <person name="Kuroki Y."/>
            <person name="Toyoda A."/>
            <person name="Suzuki Y."/>
            <person name="Hashimoto A."/>
            <person name="Yamaguchi K."/>
            <person name="Sugano A."/>
            <person name="Kohara Y."/>
            <person name="Fujiyama A."/>
            <person name="Anterola A."/>
            <person name="Aoki S."/>
            <person name="Ashton N."/>
            <person name="Barbazuk W.B."/>
            <person name="Barker E."/>
            <person name="Bennetzen J."/>
            <person name="Bezanilla M."/>
            <person name="Blankenship R."/>
            <person name="Cho S.H."/>
            <person name="Dutcher S."/>
            <person name="Estelle M."/>
            <person name="Fawcett J.A."/>
            <person name="Gundlach H."/>
            <person name="Hanada K."/>
            <person name="Heyl A."/>
            <person name="Hicks K.A."/>
            <person name="Hugh J."/>
            <person name="Lohr M."/>
            <person name="Mayer K."/>
            <person name="Melkozernov A."/>
            <person name="Murata T."/>
            <person name="Nelson D."/>
            <person name="Pils B."/>
            <person name="Prigge M."/>
            <person name="Reiss B."/>
            <person name="Renner T."/>
            <person name="Rombauts S."/>
            <person name="Rushton P."/>
            <person name="Sanderfoot A."/>
            <person name="Schween G."/>
            <person name="Shiu S.-H."/>
            <person name="Stueber K."/>
            <person name="Theodoulou F.L."/>
            <person name="Tu H."/>
            <person name="Van de Peer Y."/>
            <person name="Verrier P.J."/>
            <person name="Waters E."/>
            <person name="Wood A."/>
            <person name="Yang L."/>
            <person name="Cove D."/>
            <person name="Cuming A."/>
            <person name="Hasebe M."/>
            <person name="Lucas S."/>
            <person name="Mishler D.B."/>
            <person name="Reski R."/>
            <person name="Grigoriev I."/>
            <person name="Quatrano R.S."/>
            <person name="Boore J.L."/>
        </authorList>
    </citation>
    <scope>NUCLEOTIDE SEQUENCE [LARGE SCALE GENOMIC DNA]</scope>
    <source>
        <strain evidence="2 3">cv. Gransden 2004</strain>
    </source>
</reference>